<gene>
    <name evidence="1" type="ORF">HPB47_007480</name>
</gene>
<name>A0AC60P7P6_IXOPE</name>
<accession>A0AC60P7P6</accession>
<keyword evidence="2" id="KW-1185">Reference proteome</keyword>
<comment type="caution">
    <text evidence="1">The sequence shown here is derived from an EMBL/GenBank/DDBJ whole genome shotgun (WGS) entry which is preliminary data.</text>
</comment>
<organism evidence="1 2">
    <name type="scientific">Ixodes persulcatus</name>
    <name type="common">Taiga tick</name>
    <dbReference type="NCBI Taxonomy" id="34615"/>
    <lineage>
        <taxon>Eukaryota</taxon>
        <taxon>Metazoa</taxon>
        <taxon>Ecdysozoa</taxon>
        <taxon>Arthropoda</taxon>
        <taxon>Chelicerata</taxon>
        <taxon>Arachnida</taxon>
        <taxon>Acari</taxon>
        <taxon>Parasitiformes</taxon>
        <taxon>Ixodida</taxon>
        <taxon>Ixodoidea</taxon>
        <taxon>Ixodidae</taxon>
        <taxon>Ixodinae</taxon>
        <taxon>Ixodes</taxon>
    </lineage>
</organism>
<reference evidence="1 2" key="1">
    <citation type="journal article" date="2020" name="Cell">
        <title>Large-Scale Comparative Analyses of Tick Genomes Elucidate Their Genetic Diversity and Vector Capacities.</title>
        <authorList>
            <consortium name="Tick Genome and Microbiome Consortium (TIGMIC)"/>
            <person name="Jia N."/>
            <person name="Wang J."/>
            <person name="Shi W."/>
            <person name="Du L."/>
            <person name="Sun Y."/>
            <person name="Zhan W."/>
            <person name="Jiang J.F."/>
            <person name="Wang Q."/>
            <person name="Zhang B."/>
            <person name="Ji P."/>
            <person name="Bell-Sakyi L."/>
            <person name="Cui X.M."/>
            <person name="Yuan T.T."/>
            <person name="Jiang B.G."/>
            <person name="Yang W.F."/>
            <person name="Lam T.T."/>
            <person name="Chang Q.C."/>
            <person name="Ding S.J."/>
            <person name="Wang X.J."/>
            <person name="Zhu J.G."/>
            <person name="Ruan X.D."/>
            <person name="Zhao L."/>
            <person name="Wei J.T."/>
            <person name="Ye R.Z."/>
            <person name="Que T.C."/>
            <person name="Du C.H."/>
            <person name="Zhou Y.H."/>
            <person name="Cheng J.X."/>
            <person name="Dai P.F."/>
            <person name="Guo W.B."/>
            <person name="Han X.H."/>
            <person name="Huang E.J."/>
            <person name="Li L.F."/>
            <person name="Wei W."/>
            <person name="Gao Y.C."/>
            <person name="Liu J.Z."/>
            <person name="Shao H.Z."/>
            <person name="Wang X."/>
            <person name="Wang C.C."/>
            <person name="Yang T.C."/>
            <person name="Huo Q.B."/>
            <person name="Li W."/>
            <person name="Chen H.Y."/>
            <person name="Chen S.E."/>
            <person name="Zhou L.G."/>
            <person name="Ni X.B."/>
            <person name="Tian J.H."/>
            <person name="Sheng Y."/>
            <person name="Liu T."/>
            <person name="Pan Y.S."/>
            <person name="Xia L.Y."/>
            <person name="Li J."/>
            <person name="Zhao F."/>
            <person name="Cao W.C."/>
        </authorList>
    </citation>
    <scope>NUCLEOTIDE SEQUENCE [LARGE SCALE GENOMIC DNA]</scope>
    <source>
        <strain evidence="1">Iper-2018</strain>
    </source>
</reference>
<dbReference type="EMBL" id="JABSTQ010011081">
    <property type="protein sequence ID" value="KAG0415351.1"/>
    <property type="molecule type" value="Genomic_DNA"/>
</dbReference>
<evidence type="ECO:0000313" key="1">
    <source>
        <dbReference type="EMBL" id="KAG0415351.1"/>
    </source>
</evidence>
<evidence type="ECO:0000313" key="2">
    <source>
        <dbReference type="Proteomes" id="UP000805193"/>
    </source>
</evidence>
<protein>
    <submittedName>
        <fullName evidence="1">Uncharacterized protein</fullName>
    </submittedName>
</protein>
<proteinExistence type="predicted"/>
<dbReference type="Proteomes" id="UP000805193">
    <property type="component" value="Unassembled WGS sequence"/>
</dbReference>
<sequence>MEQLVTPFSKGTRFVAKIPTQNRFQLIDLDEEGQHEGQHRGRDTEHRAALEELLAVTVEQNIKVKTHLVQPKAQSRNIVRPHFSAATREEVKENIQAPVNIQGTQIFNRCHTISVHFDSPLPQRVSLYRIHLPVSAPTLWPKQCGNCGKLGHVRAACTTVNACTNCLEAHKKGTCPCADSPSCPNCAQRHDAFDRHCPRTCKLATWHGRWAFRAEAGARRCPDSPQDRRERRKEQPDQQEQEKESYIGLIVCEINNKINKKFVHTLKTSGQTVDDGEYLADLFSTSGRALRQESTAAEEDIMDDFLVMTIKEEGDILAYVGRFLVRSVMRTMNCNTCKGALTSDSNGEYSTLIRPKEYVRGSENLTYSSHAVIQFLTACEEQFKDLIFGLFPLKPDVAVEIQSIHSLAAIKSLFVMITKLAVIFPRQSRPQDRWTVTEQVGLGDQLSAGATRQAKVSSNNREWSRMLKRLFSGNSGHKATVAKCTTYEPSEPIQSPDDVEDLAIHQEHPPEGVAFRYRISIQLRKQTKNLWLAVPRRLALPLSNVSLIVTVSWFICSHCDSSLPASPNEGDVRGSEEYDPGEQLGSDNDDGDNQREGCSTSPISSCTASAAAQCGHLEQSQQLLHGLLLDALEAISFLTDQIGGSELNERDPRSNRRCLPSRSGTRSRPVAIKLQAWGRQERKLPQMPEAKLQSSPPEPVILALPQSTQSASGARGSAHSTPAPLKPAPPRVEPKSTASCQDGARDGRAARLGPTRPKARNPALIGASMTSKLSVASPSVSRRALFVTKLTPDTTCDDVSLRRAQQTGVSASEDSARLIRLLPCDRGSRGFCETC</sequence>